<dbReference type="Proteomes" id="UP000516384">
    <property type="component" value="Plasmid pPlas3"/>
</dbReference>
<geneLocation type="plasmid" evidence="1 2">
    <name>pPlas3</name>
</geneLocation>
<dbReference type="AlphaFoldDB" id="A0A7H0YHH6"/>
<evidence type="ECO:0000313" key="2">
    <source>
        <dbReference type="Proteomes" id="UP000516384"/>
    </source>
</evidence>
<keyword evidence="1" id="KW-0614">Plasmid</keyword>
<proteinExistence type="predicted"/>
<reference evidence="1 2" key="1">
    <citation type="submission" date="2020-09" db="EMBL/GenBank/DDBJ databases">
        <title>Characterization of Paenibacillus peoriae strain ZF390 with broad-spectrum antimicrobial activity as a potential biocontrol agent.</title>
        <authorList>
            <person name="Li L."/>
            <person name="Zhao Y."/>
            <person name="Li B."/>
            <person name="Xie X."/>
        </authorList>
    </citation>
    <scope>NUCLEOTIDE SEQUENCE [LARGE SCALE GENOMIC DNA]</scope>
    <source>
        <strain evidence="1 2">ZF390</strain>
        <plasmid evidence="1 2">pPlas3</plasmid>
    </source>
</reference>
<evidence type="ECO:0000313" key="1">
    <source>
        <dbReference type="EMBL" id="QNR70534.1"/>
    </source>
</evidence>
<name>A0A7H0YHH6_9BACL</name>
<dbReference type="RefSeq" id="WP_190299841.1">
    <property type="nucleotide sequence ID" value="NZ_CP061175.1"/>
</dbReference>
<protein>
    <submittedName>
        <fullName evidence="1">Uncharacterized protein</fullName>
    </submittedName>
</protein>
<organism evidence="1 2">
    <name type="scientific">Paenibacillus peoriae</name>
    <dbReference type="NCBI Taxonomy" id="59893"/>
    <lineage>
        <taxon>Bacteria</taxon>
        <taxon>Bacillati</taxon>
        <taxon>Bacillota</taxon>
        <taxon>Bacilli</taxon>
        <taxon>Bacillales</taxon>
        <taxon>Paenibacillaceae</taxon>
        <taxon>Paenibacillus</taxon>
    </lineage>
</organism>
<sequence length="210" mass="23886">MASPKLNLALNKDAGEIIALAAKKMGTSKRNIISLALAEILKNSYDKRFIDSLANEITTSVSTASTISEQVQTKLEDIERYGYSRRVFFGLLISDYFLHNQDKFKVEQDDPDETDSAKGHIEITLDQDTKEKIMSYCEENAMTVSSLFSHYILNEEINTDSYEISEKAYLNLILSKSVKKVLENKANSTNRTYRFYLNLVAEQIIRNIST</sequence>
<accession>A0A7H0YHH6</accession>
<gene>
    <name evidence="1" type="ORF">IAQ67_29390</name>
</gene>
<dbReference type="EMBL" id="CP061175">
    <property type="protein sequence ID" value="QNR70534.1"/>
    <property type="molecule type" value="Genomic_DNA"/>
</dbReference>